<protein>
    <submittedName>
        <fullName evidence="1">Uncharacterized protein</fullName>
    </submittedName>
</protein>
<evidence type="ECO:0000313" key="2">
    <source>
        <dbReference type="Proteomes" id="UP000267368"/>
    </source>
</evidence>
<dbReference type="OrthoDB" id="3232310at2"/>
<reference evidence="2" key="1">
    <citation type="submission" date="2018-05" db="EMBL/GenBank/DDBJ databases">
        <title>Genome Sequencing of selected type strains of the family Eggerthellaceae.</title>
        <authorList>
            <person name="Danylec N."/>
            <person name="Stoll D.A."/>
            <person name="Doetsch A."/>
            <person name="Huch M."/>
        </authorList>
    </citation>
    <scope>NUCLEOTIDE SEQUENCE [LARGE SCALE GENOMIC DNA]</scope>
    <source>
        <strain evidence="2">DSM 17537</strain>
    </source>
</reference>
<sequence>MGGRVASSGFYKLNGKANVYGDEYASAMAPLGRVKIVAPREGRAKKAPVESMIPGRVYATVDKDTGKLHSLSYIGSDGKAYKQVDYQDHKGMGIHAHGISYDDEGNLLRGDPRKMSRSERNAAYSVRRYVRFRGGAG</sequence>
<dbReference type="EMBL" id="QICB01000001">
    <property type="protein sequence ID" value="RNL21508.1"/>
    <property type="molecule type" value="Genomic_DNA"/>
</dbReference>
<comment type="caution">
    <text evidence="1">The sequence shown here is derived from an EMBL/GenBank/DDBJ whole genome shotgun (WGS) entry which is preliminary data.</text>
</comment>
<evidence type="ECO:0000313" key="1">
    <source>
        <dbReference type="EMBL" id="RNL21508.1"/>
    </source>
</evidence>
<accession>A0A3N0AJ03</accession>
<keyword evidence="2" id="KW-1185">Reference proteome</keyword>
<dbReference type="AlphaFoldDB" id="A0A3N0AJ03"/>
<organism evidence="1 2">
    <name type="scientific">Slackia faecicanis</name>
    <dbReference type="NCBI Taxonomy" id="255723"/>
    <lineage>
        <taxon>Bacteria</taxon>
        <taxon>Bacillati</taxon>
        <taxon>Actinomycetota</taxon>
        <taxon>Coriobacteriia</taxon>
        <taxon>Eggerthellales</taxon>
        <taxon>Eggerthellaceae</taxon>
        <taxon>Slackia</taxon>
    </lineage>
</organism>
<proteinExistence type="predicted"/>
<dbReference type="RefSeq" id="WP_123197349.1">
    <property type="nucleotide sequence ID" value="NZ_QICB01000001.1"/>
</dbReference>
<dbReference type="Proteomes" id="UP000267368">
    <property type="component" value="Unassembled WGS sequence"/>
</dbReference>
<gene>
    <name evidence="1" type="ORF">DMP07_01305</name>
</gene>
<name>A0A3N0AJ03_9ACTN</name>